<dbReference type="EMBL" id="LUHQ01000004">
    <property type="protein sequence ID" value="OAO97317.1"/>
    <property type="molecule type" value="Genomic_DNA"/>
</dbReference>
<evidence type="ECO:0000313" key="2">
    <source>
        <dbReference type="EMBL" id="OAO97832.1"/>
    </source>
</evidence>
<evidence type="ECO:0000313" key="3">
    <source>
        <dbReference type="Proteomes" id="UP000078284"/>
    </source>
</evidence>
<gene>
    <name evidence="2" type="ordered locus">AXX17_At4g08100</name>
    <name evidence="1" type="ordered locus">AXX17_At4g08450</name>
</gene>
<dbReference type="AlphaFoldDB" id="A0A178UY84"/>
<evidence type="ECO:0000313" key="1">
    <source>
        <dbReference type="EMBL" id="OAO97317.1"/>
    </source>
</evidence>
<reference evidence="2" key="2">
    <citation type="submission" date="2016-03" db="EMBL/GenBank/DDBJ databases">
        <title>Full-length assembly of Arabidopsis thaliana Ler reveals the complement of translocations and inversions.</title>
        <authorList>
            <person name="Zapata L."/>
            <person name="Schneeberger K."/>
            <person name="Ossowski S."/>
        </authorList>
    </citation>
    <scope>NUCLEOTIDE SEQUENCE [LARGE SCALE GENOMIC DNA]</scope>
    <source>
        <tissue evidence="2">Leaf</tissue>
    </source>
</reference>
<reference evidence="3" key="1">
    <citation type="journal article" date="2016" name="Proc. Natl. Acad. Sci. U.S.A.">
        <title>Chromosome-level assembly of Arabidopsis thaliana Ler reveals the extent of translocation and inversion polymorphisms.</title>
        <authorList>
            <person name="Zapata L."/>
            <person name="Ding J."/>
            <person name="Willing E.M."/>
            <person name="Hartwig B."/>
            <person name="Bezdan D."/>
            <person name="Jiao W.B."/>
            <person name="Patel V."/>
            <person name="Velikkakam James G."/>
            <person name="Koornneef M."/>
            <person name="Ossowski S."/>
            <person name="Schneeberger K."/>
        </authorList>
    </citation>
    <scope>NUCLEOTIDE SEQUENCE [LARGE SCALE GENOMIC DNA]</scope>
    <source>
        <strain evidence="3">cv. Landsberg erecta</strain>
    </source>
</reference>
<dbReference type="EMBL" id="LUHQ01000004">
    <property type="protein sequence ID" value="OAO97832.1"/>
    <property type="molecule type" value="Genomic_DNA"/>
</dbReference>
<protein>
    <submittedName>
        <fullName evidence="2">Uncharacterized protein</fullName>
    </submittedName>
</protein>
<sequence>MDLPMRSLNILFTKRWLIWMLNVDNHFFHEGISDYFDRVQSCLKLWLLFDFELVPNHVAHPRKPRSPENHVVCNWMVENGEFDHLNNSLCSDGERYCAKSHRSLACEGDKWAWGTSYIILQNPHSHEGIEKNQPFLPFGEKGGLDGEAFGEAFGDSLSTEKVPAAGFWSSAGFFGTGGGEDFGEHLELFMYPYCLMKAVESCLKLSIEPSSSWVNQVRAGPDKFRHLPHAGSLKSRKSRIRNLEILGVKGVRRVASVTLSTLGADVVARLTEGSTRNNDGVWAATPSTGMSGFAGIVRTAGFWFEVVPILIGETQGVVGLFLVVVFALAWDHLDRSVHGTGNLTLRTEIHPEHGRDLSHAVKVPPFSLKGIALLGSHLPFHSSNSGLERLSIEAQTLPLVAQAVMFINDLVRELFSIDVREENAGWLKAVVGQEQRAVGVERTNGGSSFVLHH</sequence>
<accession>A0A178UY84</accession>
<comment type="caution">
    <text evidence="2">The sequence shown here is derived from an EMBL/GenBank/DDBJ whole genome shotgun (WGS) entry which is preliminary data.</text>
</comment>
<proteinExistence type="predicted"/>
<dbReference type="Proteomes" id="UP000078284">
    <property type="component" value="Chromosome 4"/>
</dbReference>
<organism evidence="2 3">
    <name type="scientific">Arabidopsis thaliana</name>
    <name type="common">Mouse-ear cress</name>
    <dbReference type="NCBI Taxonomy" id="3702"/>
    <lineage>
        <taxon>Eukaryota</taxon>
        <taxon>Viridiplantae</taxon>
        <taxon>Streptophyta</taxon>
        <taxon>Embryophyta</taxon>
        <taxon>Tracheophyta</taxon>
        <taxon>Spermatophyta</taxon>
        <taxon>Magnoliopsida</taxon>
        <taxon>eudicotyledons</taxon>
        <taxon>Gunneridae</taxon>
        <taxon>Pentapetalae</taxon>
        <taxon>rosids</taxon>
        <taxon>malvids</taxon>
        <taxon>Brassicales</taxon>
        <taxon>Brassicaceae</taxon>
        <taxon>Camelineae</taxon>
        <taxon>Arabidopsis</taxon>
    </lineage>
</organism>
<name>A0A178UY84_ARATH</name>